<keyword evidence="1" id="KW-1133">Transmembrane helix</keyword>
<keyword evidence="1" id="KW-0812">Transmembrane</keyword>
<dbReference type="AlphaFoldDB" id="A0A381UCR3"/>
<dbReference type="EMBL" id="UINC01006173">
    <property type="protein sequence ID" value="SVA25929.1"/>
    <property type="molecule type" value="Genomic_DNA"/>
</dbReference>
<name>A0A381UCR3_9ZZZZ</name>
<evidence type="ECO:0000313" key="2">
    <source>
        <dbReference type="EMBL" id="SVA25929.1"/>
    </source>
</evidence>
<organism evidence="2">
    <name type="scientific">marine metagenome</name>
    <dbReference type="NCBI Taxonomy" id="408172"/>
    <lineage>
        <taxon>unclassified sequences</taxon>
        <taxon>metagenomes</taxon>
        <taxon>ecological metagenomes</taxon>
    </lineage>
</organism>
<sequence length="32" mass="3776">MRYSNSLLILILFIYQIAVSQFILQESDLDKT</sequence>
<reference evidence="2" key="1">
    <citation type="submission" date="2018-05" db="EMBL/GenBank/DDBJ databases">
        <authorList>
            <person name="Lanie J.A."/>
            <person name="Ng W.-L."/>
            <person name="Kazmierczak K.M."/>
            <person name="Andrzejewski T.M."/>
            <person name="Davidsen T.M."/>
            <person name="Wayne K.J."/>
            <person name="Tettelin H."/>
            <person name="Glass J.I."/>
            <person name="Rusch D."/>
            <person name="Podicherti R."/>
            <person name="Tsui H.-C.T."/>
            <person name="Winkler M.E."/>
        </authorList>
    </citation>
    <scope>NUCLEOTIDE SEQUENCE</scope>
</reference>
<evidence type="ECO:0000256" key="1">
    <source>
        <dbReference type="SAM" id="Phobius"/>
    </source>
</evidence>
<accession>A0A381UCR3</accession>
<feature type="non-terminal residue" evidence="2">
    <location>
        <position position="32"/>
    </location>
</feature>
<protein>
    <submittedName>
        <fullName evidence="2">Uncharacterized protein</fullName>
    </submittedName>
</protein>
<keyword evidence="1" id="KW-0472">Membrane</keyword>
<gene>
    <name evidence="2" type="ORF">METZ01_LOCUS78783</name>
</gene>
<proteinExistence type="predicted"/>
<feature type="transmembrane region" description="Helical" evidence="1">
    <location>
        <begin position="7"/>
        <end position="24"/>
    </location>
</feature>